<dbReference type="Pfam" id="PF00231">
    <property type="entry name" value="ATP-synt"/>
    <property type="match status" value="1"/>
</dbReference>
<keyword evidence="4 10" id="KW-0813">Transport</keyword>
<organism evidence="11 12">
    <name type="scientific">Candidatus Marimicrobium litorale</name>
    <dbReference type="NCBI Taxonomy" id="2518991"/>
    <lineage>
        <taxon>Bacteria</taxon>
        <taxon>Pseudomonadati</taxon>
        <taxon>Pseudomonadota</taxon>
        <taxon>Gammaproteobacteria</taxon>
        <taxon>Cellvibrionales</taxon>
        <taxon>Halieaceae</taxon>
        <taxon>Marimicrobium</taxon>
    </lineage>
</organism>
<dbReference type="Gene3D" id="1.10.287.80">
    <property type="entry name" value="ATP synthase, gamma subunit, helix hairpin domain"/>
    <property type="match status" value="1"/>
</dbReference>
<sequence>MAAGKEIRTKISSIQSTQKITSAMEMVAASKMRKAQDRMRLGKPYARRMRSVIGHLANSAPEYRHIYMQEREVRRVGFIVVSTDRGLCGGLNINLFKATVRAMKGWDDKNIEIDLCLVGAKGAAFFGSYGGNVTAAVRDLGEEPSVGDLIGGVKTMLDAYEEGGIDRLFLVSNEFVNTMTQNPNVEQLLPLEAQQSDEMKHHWDYIYEPDAKELLEGLLTRYIESQVYQSVVENGACEQAARMLAMKNATENAGELIDDLQLVYNKARQSAITQELSEIVSGAAAIS</sequence>
<comment type="subunit">
    <text evidence="10">F-type ATPases have 2 components, CF(1) - the catalytic core - and CF(0) - the membrane proton channel. CF(1) has five subunits: alpha(3), beta(3), gamma(1), delta(1), epsilon(1). CF(0) has three main subunits: a, b and c.</text>
</comment>
<proteinExistence type="inferred from homology"/>
<evidence type="ECO:0000256" key="8">
    <source>
        <dbReference type="ARBA" id="ARBA00023196"/>
    </source>
</evidence>
<comment type="similarity">
    <text evidence="3 10">Belongs to the ATPase gamma chain family.</text>
</comment>
<dbReference type="NCBIfam" id="TIGR01146">
    <property type="entry name" value="ATPsyn_F1gamma"/>
    <property type="match status" value="1"/>
</dbReference>
<evidence type="ECO:0000313" key="11">
    <source>
        <dbReference type="EMBL" id="MCX2978214.1"/>
    </source>
</evidence>
<dbReference type="CDD" id="cd12151">
    <property type="entry name" value="F1-ATPase_gamma"/>
    <property type="match status" value="1"/>
</dbReference>
<evidence type="ECO:0000256" key="6">
    <source>
        <dbReference type="ARBA" id="ARBA00023065"/>
    </source>
</evidence>
<dbReference type="Gene3D" id="3.40.1380.10">
    <property type="match status" value="1"/>
</dbReference>
<evidence type="ECO:0000256" key="5">
    <source>
        <dbReference type="ARBA" id="ARBA00022781"/>
    </source>
</evidence>
<protein>
    <recommendedName>
        <fullName evidence="10">ATP synthase gamma chain</fullName>
    </recommendedName>
    <alternativeName>
        <fullName evidence="10">ATP synthase F1 sector gamma subunit</fullName>
    </alternativeName>
    <alternativeName>
        <fullName evidence="10">F-ATPase gamma subunit</fullName>
    </alternativeName>
</protein>
<keyword evidence="7 10" id="KW-0472">Membrane</keyword>
<dbReference type="PRINTS" id="PR00126">
    <property type="entry name" value="ATPASEGAMMA"/>
</dbReference>
<dbReference type="RefSeq" id="WP_279249912.1">
    <property type="nucleotide sequence ID" value="NZ_SHNO01000001.1"/>
</dbReference>
<evidence type="ECO:0000256" key="10">
    <source>
        <dbReference type="HAMAP-Rule" id="MF_00815"/>
    </source>
</evidence>
<keyword evidence="6 10" id="KW-0406">Ion transport</keyword>
<dbReference type="SUPFAM" id="SSF52943">
    <property type="entry name" value="ATP synthase (F1-ATPase), gamma subunit"/>
    <property type="match status" value="1"/>
</dbReference>
<keyword evidence="9 10" id="KW-0066">ATP synthesis</keyword>
<dbReference type="PANTHER" id="PTHR11693:SF22">
    <property type="entry name" value="ATP SYNTHASE SUBUNIT GAMMA, MITOCHONDRIAL"/>
    <property type="match status" value="1"/>
</dbReference>
<comment type="function">
    <text evidence="1 10">Produces ATP from ADP in the presence of a proton gradient across the membrane. The gamma chain is believed to be important in regulating ATPase activity and the flow of protons through the CF(0) complex.</text>
</comment>
<evidence type="ECO:0000256" key="1">
    <source>
        <dbReference type="ARBA" id="ARBA00003456"/>
    </source>
</evidence>
<comment type="caution">
    <text evidence="11">The sequence shown here is derived from an EMBL/GenBank/DDBJ whole genome shotgun (WGS) entry which is preliminary data.</text>
</comment>
<keyword evidence="5 10" id="KW-0375">Hydrogen ion transport</keyword>
<evidence type="ECO:0000313" key="12">
    <source>
        <dbReference type="Proteomes" id="UP001143304"/>
    </source>
</evidence>
<name>A0ABT3T831_9GAMM</name>
<keyword evidence="10" id="KW-1003">Cell membrane</keyword>
<dbReference type="EMBL" id="SHNO01000001">
    <property type="protein sequence ID" value="MCX2978214.1"/>
    <property type="molecule type" value="Genomic_DNA"/>
</dbReference>
<evidence type="ECO:0000256" key="3">
    <source>
        <dbReference type="ARBA" id="ARBA00007681"/>
    </source>
</evidence>
<dbReference type="Proteomes" id="UP001143304">
    <property type="component" value="Unassembled WGS sequence"/>
</dbReference>
<dbReference type="InterPro" id="IPR000131">
    <property type="entry name" value="ATP_synth_F1_gsu"/>
</dbReference>
<dbReference type="PROSITE" id="PS00153">
    <property type="entry name" value="ATPASE_GAMMA"/>
    <property type="match status" value="1"/>
</dbReference>
<accession>A0ABT3T831</accession>
<comment type="subcellular location">
    <subcellularLocation>
        <location evidence="10">Cell membrane</location>
        <topology evidence="10">Peripheral membrane protein</topology>
    </subcellularLocation>
    <subcellularLocation>
        <location evidence="2">Membrane</location>
        <topology evidence="2">Peripheral membrane protein</topology>
    </subcellularLocation>
</comment>
<evidence type="ECO:0000256" key="2">
    <source>
        <dbReference type="ARBA" id="ARBA00004170"/>
    </source>
</evidence>
<keyword evidence="12" id="KW-1185">Reference proteome</keyword>
<dbReference type="NCBIfam" id="NF004144">
    <property type="entry name" value="PRK05621.1-1"/>
    <property type="match status" value="1"/>
</dbReference>
<gene>
    <name evidence="10 11" type="primary">atpG</name>
    <name evidence="11" type="ORF">EYC82_12680</name>
</gene>
<dbReference type="HAMAP" id="MF_00815">
    <property type="entry name" value="ATP_synth_gamma_bact"/>
    <property type="match status" value="1"/>
</dbReference>
<keyword evidence="8 10" id="KW-0139">CF(1)</keyword>
<dbReference type="PANTHER" id="PTHR11693">
    <property type="entry name" value="ATP SYNTHASE GAMMA CHAIN"/>
    <property type="match status" value="1"/>
</dbReference>
<evidence type="ECO:0000256" key="7">
    <source>
        <dbReference type="ARBA" id="ARBA00023136"/>
    </source>
</evidence>
<dbReference type="InterPro" id="IPR035968">
    <property type="entry name" value="ATP_synth_F1_ATPase_gsu"/>
</dbReference>
<evidence type="ECO:0000256" key="9">
    <source>
        <dbReference type="ARBA" id="ARBA00023310"/>
    </source>
</evidence>
<dbReference type="InterPro" id="IPR023632">
    <property type="entry name" value="ATP_synth_F1_gsu_CS"/>
</dbReference>
<reference evidence="11" key="1">
    <citation type="submission" date="2019-02" db="EMBL/GenBank/DDBJ databases">
        <authorList>
            <person name="Li S.-H."/>
        </authorList>
    </citation>
    <scope>NUCLEOTIDE SEQUENCE</scope>
    <source>
        <strain evidence="11">IMCC11814</strain>
    </source>
</reference>
<evidence type="ECO:0000256" key="4">
    <source>
        <dbReference type="ARBA" id="ARBA00022448"/>
    </source>
</evidence>